<evidence type="ECO:0000313" key="3">
    <source>
        <dbReference type="EMBL" id="GBR51650.1"/>
    </source>
</evidence>
<dbReference type="SUPFAM" id="SSF53756">
    <property type="entry name" value="UDP-Glycosyltransferase/glycogen phosphorylase"/>
    <property type="match status" value="1"/>
</dbReference>
<evidence type="ECO:0000313" key="4">
    <source>
        <dbReference type="Proteomes" id="UP001062632"/>
    </source>
</evidence>
<keyword evidence="1" id="KW-0808">Transferase</keyword>
<dbReference type="RefSeq" id="WP_240775197.1">
    <property type="nucleotide sequence ID" value="NZ_BAQC01000014.1"/>
</dbReference>
<feature type="domain" description="Glycosyl transferase family 1" evidence="2">
    <location>
        <begin position="261"/>
        <end position="409"/>
    </location>
</feature>
<proteinExistence type="predicted"/>
<name>A0ABQ0QNM7_9PROT</name>
<comment type="caution">
    <text evidence="3">The sequence shown here is derived from an EMBL/GenBank/DDBJ whole genome shotgun (WGS) entry which is preliminary data.</text>
</comment>
<protein>
    <submittedName>
        <fullName evidence="3">Glycosyltransferase</fullName>
    </submittedName>
</protein>
<dbReference type="PANTHER" id="PTHR46401">
    <property type="entry name" value="GLYCOSYLTRANSFERASE WBBK-RELATED"/>
    <property type="match status" value="1"/>
</dbReference>
<dbReference type="InterPro" id="IPR001296">
    <property type="entry name" value="Glyco_trans_1"/>
</dbReference>
<sequence length="440" mass="49568">MLYGQNERRIGVDGFNLSLEKGTGVATYARTLCRALVQLGCKVDLIYGLQIPSKSQAELREVRFFDRLANSHGGEPAKFLSKKWIRERKADFIRPSLVEIDITNRIDARSLSAHLPAFDRLFNVENLFRSAARRFRMTGKFTTIKMDEAPDVMHWTYPLPIKIDGAKNIYTLHDIVPLKLPHTTLDDKPYYYKLLKEIAEHADGICTVSEASKKDILSFFPEVKNKIYNTYQACDTNKKSYLRSEEDCCSEIEAEFGLTAQGYFIFFGSLEPKKNIGRIIEAFLASGSKRRLVIVGAMAWKSEKELRYLERGISTGRIIKVDYLPEDTLFALLRQARALLFPSLSEGFGLPVLEAMHCGTPTLISGEGSLPEIGGAASLEVSAYEVDSIKEGIRKLDQDDALCQTLRDVGYRQAEAFGMASYQQRLNDMYTSILSDSGKI</sequence>
<dbReference type="CDD" id="cd03809">
    <property type="entry name" value="GT4_MtfB-like"/>
    <property type="match status" value="1"/>
</dbReference>
<keyword evidence="4" id="KW-1185">Reference proteome</keyword>
<accession>A0ABQ0QNM7</accession>
<evidence type="ECO:0000259" key="2">
    <source>
        <dbReference type="Pfam" id="PF00534"/>
    </source>
</evidence>
<organism evidence="3 4">
    <name type="scientific">Neokomagataea thailandica NBRC 106555</name>
    <dbReference type="NCBI Taxonomy" id="1223520"/>
    <lineage>
        <taxon>Bacteria</taxon>
        <taxon>Pseudomonadati</taxon>
        <taxon>Pseudomonadota</taxon>
        <taxon>Alphaproteobacteria</taxon>
        <taxon>Acetobacterales</taxon>
        <taxon>Acetobacteraceae</taxon>
        <taxon>Neokomagataea</taxon>
    </lineage>
</organism>
<dbReference type="Pfam" id="PF00534">
    <property type="entry name" value="Glycos_transf_1"/>
    <property type="match status" value="1"/>
</dbReference>
<dbReference type="Gene3D" id="3.40.50.2000">
    <property type="entry name" value="Glycogen Phosphorylase B"/>
    <property type="match status" value="2"/>
</dbReference>
<gene>
    <name evidence="3" type="ORF">AA106555_0629</name>
</gene>
<dbReference type="Proteomes" id="UP001062632">
    <property type="component" value="Unassembled WGS sequence"/>
</dbReference>
<evidence type="ECO:0000256" key="1">
    <source>
        <dbReference type="ARBA" id="ARBA00022679"/>
    </source>
</evidence>
<reference evidence="3 4" key="1">
    <citation type="submission" date="2013-04" db="EMBL/GenBank/DDBJ databases">
        <title>The genome sequencing project of 58 acetic acid bacteria.</title>
        <authorList>
            <person name="Okamoto-Kainuma A."/>
            <person name="Ishikawa M."/>
            <person name="Umino S."/>
            <person name="Koizumi Y."/>
            <person name="Shiwa Y."/>
            <person name="Yoshikawa H."/>
            <person name="Matsutani M."/>
            <person name="Matsushita K."/>
        </authorList>
    </citation>
    <scope>NUCLEOTIDE SEQUENCE [LARGE SCALE GENOMIC DNA]</scope>
    <source>
        <strain evidence="3 4">NBRC 106555</strain>
    </source>
</reference>
<dbReference type="PANTHER" id="PTHR46401:SF2">
    <property type="entry name" value="GLYCOSYLTRANSFERASE WBBK-RELATED"/>
    <property type="match status" value="1"/>
</dbReference>
<dbReference type="EMBL" id="BAQC01000014">
    <property type="protein sequence ID" value="GBR51650.1"/>
    <property type="molecule type" value="Genomic_DNA"/>
</dbReference>